<dbReference type="PANTHER" id="PTHR14136">
    <property type="entry name" value="BTB_POZ DOMAIN-CONTAINING PROTEIN KCTD9"/>
    <property type="match status" value="1"/>
</dbReference>
<proteinExistence type="predicted"/>
<protein>
    <submittedName>
        <fullName evidence="1">Pentapeptide repeat-containing protein</fullName>
    </submittedName>
</protein>
<dbReference type="RefSeq" id="WP_148973021.1">
    <property type="nucleotide sequence ID" value="NZ_JBNIKU010000005.1"/>
</dbReference>
<evidence type="ECO:0000313" key="2">
    <source>
        <dbReference type="Proteomes" id="UP000322139"/>
    </source>
</evidence>
<organism evidence="1 2">
    <name type="scientific">Bacillus infantis</name>
    <dbReference type="NCBI Taxonomy" id="324767"/>
    <lineage>
        <taxon>Bacteria</taxon>
        <taxon>Bacillati</taxon>
        <taxon>Bacillota</taxon>
        <taxon>Bacilli</taxon>
        <taxon>Bacillales</taxon>
        <taxon>Bacillaceae</taxon>
        <taxon>Bacillus</taxon>
    </lineage>
</organism>
<dbReference type="InterPro" id="IPR001646">
    <property type="entry name" value="5peptide_repeat"/>
</dbReference>
<dbReference type="Gene3D" id="2.160.20.80">
    <property type="entry name" value="E3 ubiquitin-protein ligase SopA"/>
    <property type="match status" value="1"/>
</dbReference>
<dbReference type="PANTHER" id="PTHR14136:SF37">
    <property type="entry name" value="PENTAPEPTIDE REPEAT-CONTAINING PROTEIN"/>
    <property type="match status" value="1"/>
</dbReference>
<dbReference type="Proteomes" id="UP000322139">
    <property type="component" value="Unassembled WGS sequence"/>
</dbReference>
<comment type="caution">
    <text evidence="1">The sequence shown here is derived from an EMBL/GenBank/DDBJ whole genome shotgun (WGS) entry which is preliminary data.</text>
</comment>
<dbReference type="SUPFAM" id="SSF141571">
    <property type="entry name" value="Pentapeptide repeat-like"/>
    <property type="match status" value="1"/>
</dbReference>
<dbReference type="Pfam" id="PF00805">
    <property type="entry name" value="Pentapeptide"/>
    <property type="match status" value="1"/>
</dbReference>
<dbReference type="AlphaFoldDB" id="A0A5D4RQE2"/>
<sequence length="283" mass="31259">MAAQSTEPKNSYKDLSSDCESCFGLCCVALPFAKSADFALDKSSGAPCPNLQDDYRCRTHETLREKGFKGCTVYECFGAGQKVSQLTFAGRDWRRNPEVATEMFKVFPVMQQLHEMLLYLTEALSLKETLVIKNELQSALDTTKLLTLLESKSILNLDVHSHRIMVSELLNKSSELYRKNVPYNRSPKLISKLKRSSDFIGASLKGEDLRGASLRGALLIAGNLQNADLRKCDLLGADLRDANIGGADLRGCLFLTQAQVNASIGNVSTRLPPALKLPAHWSR</sequence>
<dbReference type="EMBL" id="VTER01000001">
    <property type="protein sequence ID" value="TYS52036.1"/>
    <property type="molecule type" value="Genomic_DNA"/>
</dbReference>
<dbReference type="InterPro" id="IPR051082">
    <property type="entry name" value="Pentapeptide-BTB/POZ_domain"/>
</dbReference>
<reference evidence="1 2" key="1">
    <citation type="submission" date="2019-08" db="EMBL/GenBank/DDBJ databases">
        <title>Bacillus genomes from the desert of Cuatro Cienegas, Coahuila.</title>
        <authorList>
            <person name="Olmedo-Alvarez G."/>
        </authorList>
    </citation>
    <scope>NUCLEOTIDE SEQUENCE [LARGE SCALE GENOMIC DNA]</scope>
    <source>
        <strain evidence="1 2">CH446_14T</strain>
    </source>
</reference>
<name>A0A5D4RQE2_9BACI</name>
<accession>A0A5D4RQE2</accession>
<gene>
    <name evidence="1" type="ORF">FZD51_00885</name>
</gene>
<evidence type="ECO:0000313" key="1">
    <source>
        <dbReference type="EMBL" id="TYS52036.1"/>
    </source>
</evidence>